<evidence type="ECO:0000313" key="3">
    <source>
        <dbReference type="Proteomes" id="UP000606786"/>
    </source>
</evidence>
<protein>
    <submittedName>
        <fullName evidence="2">(Mediterranean fruit fly) hypothetical protein</fullName>
    </submittedName>
</protein>
<dbReference type="EMBL" id="CAJHJT010000034">
    <property type="protein sequence ID" value="CAD7002276.1"/>
    <property type="molecule type" value="Genomic_DNA"/>
</dbReference>
<proteinExistence type="predicted"/>
<organism evidence="2 3">
    <name type="scientific">Ceratitis capitata</name>
    <name type="common">Mediterranean fruit fly</name>
    <name type="synonym">Tephritis capitata</name>
    <dbReference type="NCBI Taxonomy" id="7213"/>
    <lineage>
        <taxon>Eukaryota</taxon>
        <taxon>Metazoa</taxon>
        <taxon>Ecdysozoa</taxon>
        <taxon>Arthropoda</taxon>
        <taxon>Hexapoda</taxon>
        <taxon>Insecta</taxon>
        <taxon>Pterygota</taxon>
        <taxon>Neoptera</taxon>
        <taxon>Endopterygota</taxon>
        <taxon>Diptera</taxon>
        <taxon>Brachycera</taxon>
        <taxon>Muscomorpha</taxon>
        <taxon>Tephritoidea</taxon>
        <taxon>Tephritidae</taxon>
        <taxon>Ceratitis</taxon>
        <taxon>Ceratitis</taxon>
    </lineage>
</organism>
<accession>A0A811UXA4</accession>
<keyword evidence="3" id="KW-1185">Reference proteome</keyword>
<keyword evidence="1" id="KW-0812">Transmembrane</keyword>
<feature type="transmembrane region" description="Helical" evidence="1">
    <location>
        <begin position="66"/>
        <end position="85"/>
    </location>
</feature>
<name>A0A811UXA4_CERCA</name>
<dbReference type="Proteomes" id="UP000606786">
    <property type="component" value="Unassembled WGS sequence"/>
</dbReference>
<gene>
    <name evidence="2" type="ORF">CCAP1982_LOCUS10771</name>
</gene>
<keyword evidence="1" id="KW-0472">Membrane</keyword>
<sequence length="99" mass="11255">MLNKLVSLFYKCHCIRQSSSLSLPSLLTNARVGGFIFIVAIANQILFMYLFAFVDVCVLIRKNMFVCMYFVAHLWLVMLLTALFSKRAASVSFESRDCG</sequence>
<reference evidence="2" key="1">
    <citation type="submission" date="2020-11" db="EMBL/GenBank/DDBJ databases">
        <authorList>
            <person name="Whitehead M."/>
        </authorList>
    </citation>
    <scope>NUCLEOTIDE SEQUENCE</scope>
    <source>
        <strain evidence="2">EGII</strain>
    </source>
</reference>
<evidence type="ECO:0000313" key="2">
    <source>
        <dbReference type="EMBL" id="CAD7002276.1"/>
    </source>
</evidence>
<evidence type="ECO:0000256" key="1">
    <source>
        <dbReference type="SAM" id="Phobius"/>
    </source>
</evidence>
<feature type="transmembrane region" description="Helical" evidence="1">
    <location>
        <begin position="32"/>
        <end position="54"/>
    </location>
</feature>
<keyword evidence="1" id="KW-1133">Transmembrane helix</keyword>
<dbReference type="AlphaFoldDB" id="A0A811UXA4"/>
<comment type="caution">
    <text evidence="2">The sequence shown here is derived from an EMBL/GenBank/DDBJ whole genome shotgun (WGS) entry which is preliminary data.</text>
</comment>